<protein>
    <submittedName>
        <fullName evidence="1">Uncharacterized protein</fullName>
    </submittedName>
</protein>
<dbReference type="EMBL" id="UOGI01000011">
    <property type="protein sequence ID" value="VAX27952.1"/>
    <property type="molecule type" value="Genomic_DNA"/>
</dbReference>
<organism evidence="1">
    <name type="scientific">hydrothermal vent metagenome</name>
    <dbReference type="NCBI Taxonomy" id="652676"/>
    <lineage>
        <taxon>unclassified sequences</taxon>
        <taxon>metagenomes</taxon>
        <taxon>ecological metagenomes</taxon>
    </lineage>
</organism>
<evidence type="ECO:0000313" key="1">
    <source>
        <dbReference type="EMBL" id="VAX27952.1"/>
    </source>
</evidence>
<name>A0A3B1CI98_9ZZZZ</name>
<accession>A0A3B1CI98</accession>
<reference evidence="1" key="1">
    <citation type="submission" date="2018-06" db="EMBL/GenBank/DDBJ databases">
        <authorList>
            <person name="Zhirakovskaya E."/>
        </authorList>
    </citation>
    <scope>NUCLEOTIDE SEQUENCE</scope>
</reference>
<dbReference type="AlphaFoldDB" id="A0A3B1CI98"/>
<proteinExistence type="predicted"/>
<gene>
    <name evidence="1" type="ORF">MNBD_NITROSPIRAE03-880</name>
</gene>
<sequence length="46" mass="5482">MVISDTAKPELPEHIMQRIKDKRIYRIFKTSTPGMLKYKTIVIIYN</sequence>